<keyword evidence="5" id="KW-1185">Reference proteome</keyword>
<dbReference type="PANTHER" id="PTHR46564:SF1">
    <property type="entry name" value="TRANSPOSASE"/>
    <property type="match status" value="1"/>
</dbReference>
<dbReference type="RefSeq" id="WP_326750741.1">
    <property type="nucleotide sequence ID" value="NZ_CP109134.1"/>
</dbReference>
<accession>A0ABZ1GE46</accession>
<dbReference type="GeneID" id="91546771"/>
<evidence type="ECO:0000313" key="2">
    <source>
        <dbReference type="EMBL" id="WSD04411.1"/>
    </source>
</evidence>
<gene>
    <name evidence="2" type="ORF">OIE73_00555</name>
    <name evidence="3" type="ORF">OIE73_26410</name>
    <name evidence="4" type="ORF">OIE73_29375</name>
</gene>
<sequence>MREKDAWLVFADEAGQSLRPPRATTWSPRGITPTVRVNAGSGRISLASAVCCRPGERTRLIYRILVHHPGRRTEKKGFREPELAALLDAAYQQLGRRDIVLVWDNSTQHTDAAMRALIAARSWLTVFRLPPYCPELNPDEGVWSNLKKSLANLAACTLEQLAALAKTRLKRMQYRPGLLDGFIAETGLILTP</sequence>
<dbReference type="PANTHER" id="PTHR46564">
    <property type="entry name" value="TRANSPOSASE"/>
    <property type="match status" value="1"/>
</dbReference>
<name>A0ABZ1GE46_9ACTN</name>
<evidence type="ECO:0000313" key="3">
    <source>
        <dbReference type="EMBL" id="WSD08918.1"/>
    </source>
</evidence>
<evidence type="ECO:0000313" key="5">
    <source>
        <dbReference type="Proteomes" id="UP001335325"/>
    </source>
</evidence>
<evidence type="ECO:0000259" key="1">
    <source>
        <dbReference type="Pfam" id="PF13358"/>
    </source>
</evidence>
<dbReference type="Pfam" id="PF13358">
    <property type="entry name" value="DDE_3"/>
    <property type="match status" value="1"/>
</dbReference>
<protein>
    <submittedName>
        <fullName evidence="2">Transposase</fullName>
    </submittedName>
</protein>
<reference evidence="2 5" key="1">
    <citation type="submission" date="2022-10" db="EMBL/GenBank/DDBJ databases">
        <title>The complete genomes of actinobacterial strains from the NBC collection.</title>
        <authorList>
            <person name="Joergensen T.S."/>
            <person name="Alvarez Arevalo M."/>
            <person name="Sterndorff E.B."/>
            <person name="Faurdal D."/>
            <person name="Vuksanovic O."/>
            <person name="Mourched A.-S."/>
            <person name="Charusanti P."/>
            <person name="Shaw S."/>
            <person name="Blin K."/>
            <person name="Weber T."/>
        </authorList>
    </citation>
    <scope>NUCLEOTIDE SEQUENCE [LARGE SCALE GENOMIC DNA]</scope>
    <source>
        <strain evidence="2 5">NBC 01753</strain>
    </source>
</reference>
<evidence type="ECO:0000313" key="4">
    <source>
        <dbReference type="EMBL" id="WSD09456.1"/>
    </source>
</evidence>
<dbReference type="Proteomes" id="UP001335325">
    <property type="component" value="Chromosome"/>
</dbReference>
<feature type="domain" description="Tc1-like transposase DDE" evidence="1">
    <location>
        <begin position="8"/>
        <end position="156"/>
    </location>
</feature>
<dbReference type="EMBL" id="CP109134">
    <property type="protein sequence ID" value="WSD09456.1"/>
    <property type="molecule type" value="Genomic_DNA"/>
</dbReference>
<proteinExistence type="predicted"/>
<dbReference type="Gene3D" id="3.30.420.10">
    <property type="entry name" value="Ribonuclease H-like superfamily/Ribonuclease H"/>
    <property type="match status" value="1"/>
</dbReference>
<dbReference type="EMBL" id="CP109134">
    <property type="protein sequence ID" value="WSD08918.1"/>
    <property type="molecule type" value="Genomic_DNA"/>
</dbReference>
<organism evidence="2 5">
    <name type="scientific">Streptomyces hirsutus</name>
    <dbReference type="NCBI Taxonomy" id="35620"/>
    <lineage>
        <taxon>Bacteria</taxon>
        <taxon>Bacillati</taxon>
        <taxon>Actinomycetota</taxon>
        <taxon>Actinomycetes</taxon>
        <taxon>Kitasatosporales</taxon>
        <taxon>Streptomycetaceae</taxon>
        <taxon>Streptomyces</taxon>
    </lineage>
</organism>
<dbReference type="InterPro" id="IPR038717">
    <property type="entry name" value="Tc1-like_DDE_dom"/>
</dbReference>
<dbReference type="EMBL" id="CP109134">
    <property type="protein sequence ID" value="WSD04411.1"/>
    <property type="molecule type" value="Genomic_DNA"/>
</dbReference>
<dbReference type="InterPro" id="IPR036397">
    <property type="entry name" value="RNaseH_sf"/>
</dbReference>